<feature type="domain" description="Reverse transcriptase RNase H-like" evidence="7">
    <location>
        <begin position="11"/>
        <end position="110"/>
    </location>
</feature>
<dbReference type="GO" id="GO:0016787">
    <property type="term" value="F:hydrolase activity"/>
    <property type="evidence" value="ECO:0007669"/>
    <property type="project" value="UniProtKB-KW"/>
</dbReference>
<evidence type="ECO:0000313" key="9">
    <source>
        <dbReference type="Proteomes" id="UP000265520"/>
    </source>
</evidence>
<evidence type="ECO:0000256" key="6">
    <source>
        <dbReference type="ARBA" id="ARBA00022918"/>
    </source>
</evidence>
<keyword evidence="5" id="KW-0378">Hydrolase</keyword>
<dbReference type="PANTHER" id="PTHR37984:SF5">
    <property type="entry name" value="PROTEIN NYNRIN-LIKE"/>
    <property type="match status" value="1"/>
</dbReference>
<evidence type="ECO:0000256" key="5">
    <source>
        <dbReference type="ARBA" id="ARBA00022801"/>
    </source>
</evidence>
<organism evidence="8 9">
    <name type="scientific">Trifolium medium</name>
    <dbReference type="NCBI Taxonomy" id="97028"/>
    <lineage>
        <taxon>Eukaryota</taxon>
        <taxon>Viridiplantae</taxon>
        <taxon>Streptophyta</taxon>
        <taxon>Embryophyta</taxon>
        <taxon>Tracheophyta</taxon>
        <taxon>Spermatophyta</taxon>
        <taxon>Magnoliopsida</taxon>
        <taxon>eudicotyledons</taxon>
        <taxon>Gunneridae</taxon>
        <taxon>Pentapetalae</taxon>
        <taxon>rosids</taxon>
        <taxon>fabids</taxon>
        <taxon>Fabales</taxon>
        <taxon>Fabaceae</taxon>
        <taxon>Papilionoideae</taxon>
        <taxon>50 kb inversion clade</taxon>
        <taxon>NPAAA clade</taxon>
        <taxon>Hologalegina</taxon>
        <taxon>IRL clade</taxon>
        <taxon>Trifolieae</taxon>
        <taxon>Trifolium</taxon>
    </lineage>
</organism>
<dbReference type="PANTHER" id="PTHR37984">
    <property type="entry name" value="PROTEIN CBG26694"/>
    <property type="match status" value="1"/>
</dbReference>
<accession>A0A392QWP1</accession>
<dbReference type="InterPro" id="IPR043502">
    <property type="entry name" value="DNA/RNA_pol_sf"/>
</dbReference>
<protein>
    <submittedName>
        <fullName evidence="8">Enzymatic polyprotein</fullName>
    </submittedName>
</protein>
<feature type="non-terminal residue" evidence="8">
    <location>
        <position position="158"/>
    </location>
</feature>
<dbReference type="Proteomes" id="UP000265520">
    <property type="component" value="Unassembled WGS sequence"/>
</dbReference>
<keyword evidence="2" id="KW-0548">Nucleotidyltransferase</keyword>
<keyword evidence="1" id="KW-0808">Transferase</keyword>
<comment type="caution">
    <text evidence="8">The sequence shown here is derived from an EMBL/GenBank/DDBJ whole genome shotgun (WGS) entry which is preliminary data.</text>
</comment>
<keyword evidence="3" id="KW-0540">Nuclease</keyword>
<dbReference type="SUPFAM" id="SSF56672">
    <property type="entry name" value="DNA/RNA polymerases"/>
    <property type="match status" value="1"/>
</dbReference>
<sequence length="158" mass="17861">MTTTPVLVLPDFSKTFVVETDASSVAIGAVLSQDGHPIAFFSKKMCNRMQNSSVYVREMFAITEAVKKWRQYLIGRHFHIFTDQKSLKSLLVQTIQTTEQQKWTSKLQGFSFDIFYKPGKTNLVADALSRKYTNLDQQALLLSVSSTIPAIIASLQQY</sequence>
<dbReference type="GO" id="GO:0003964">
    <property type="term" value="F:RNA-directed DNA polymerase activity"/>
    <property type="evidence" value="ECO:0007669"/>
    <property type="project" value="UniProtKB-KW"/>
</dbReference>
<keyword evidence="4" id="KW-0255">Endonuclease</keyword>
<dbReference type="Gene3D" id="3.10.20.370">
    <property type="match status" value="1"/>
</dbReference>
<evidence type="ECO:0000313" key="8">
    <source>
        <dbReference type="EMBL" id="MCI28419.1"/>
    </source>
</evidence>
<evidence type="ECO:0000259" key="7">
    <source>
        <dbReference type="Pfam" id="PF17917"/>
    </source>
</evidence>
<evidence type="ECO:0000256" key="4">
    <source>
        <dbReference type="ARBA" id="ARBA00022759"/>
    </source>
</evidence>
<evidence type="ECO:0000256" key="1">
    <source>
        <dbReference type="ARBA" id="ARBA00022679"/>
    </source>
</evidence>
<name>A0A392QWP1_9FABA</name>
<dbReference type="InterPro" id="IPR041373">
    <property type="entry name" value="RT_RNaseH"/>
</dbReference>
<dbReference type="AlphaFoldDB" id="A0A392QWP1"/>
<reference evidence="8 9" key="1">
    <citation type="journal article" date="2018" name="Front. Plant Sci.">
        <title>Red Clover (Trifolium pratense) and Zigzag Clover (T. medium) - A Picture of Genomic Similarities and Differences.</title>
        <authorList>
            <person name="Dluhosova J."/>
            <person name="Istvanek J."/>
            <person name="Nedelnik J."/>
            <person name="Repkova J."/>
        </authorList>
    </citation>
    <scope>NUCLEOTIDE SEQUENCE [LARGE SCALE GENOMIC DNA]</scope>
    <source>
        <strain evidence="9">cv. 10/8</strain>
        <tissue evidence="8">Leaf</tissue>
    </source>
</reference>
<proteinExistence type="predicted"/>
<dbReference type="GO" id="GO:0004519">
    <property type="term" value="F:endonuclease activity"/>
    <property type="evidence" value="ECO:0007669"/>
    <property type="project" value="UniProtKB-KW"/>
</dbReference>
<dbReference type="Pfam" id="PF17917">
    <property type="entry name" value="RT_RNaseH"/>
    <property type="match status" value="1"/>
</dbReference>
<keyword evidence="6" id="KW-0695">RNA-directed DNA polymerase</keyword>
<keyword evidence="9" id="KW-1185">Reference proteome</keyword>
<dbReference type="CDD" id="cd09274">
    <property type="entry name" value="RNase_HI_RT_Ty3"/>
    <property type="match status" value="1"/>
</dbReference>
<evidence type="ECO:0000256" key="3">
    <source>
        <dbReference type="ARBA" id="ARBA00022722"/>
    </source>
</evidence>
<dbReference type="InterPro" id="IPR050951">
    <property type="entry name" value="Retrovirus_Pol_polyprotein"/>
</dbReference>
<dbReference type="FunFam" id="3.10.20.370:FF:000001">
    <property type="entry name" value="Retrovirus-related Pol polyprotein from transposon 17.6-like protein"/>
    <property type="match status" value="1"/>
</dbReference>
<evidence type="ECO:0000256" key="2">
    <source>
        <dbReference type="ARBA" id="ARBA00022695"/>
    </source>
</evidence>
<dbReference type="EMBL" id="LXQA010165566">
    <property type="protein sequence ID" value="MCI28419.1"/>
    <property type="molecule type" value="Genomic_DNA"/>
</dbReference>